<feature type="compositionally biased region" description="Basic and acidic residues" evidence="1">
    <location>
        <begin position="223"/>
        <end position="235"/>
    </location>
</feature>
<feature type="compositionally biased region" description="Polar residues" evidence="1">
    <location>
        <begin position="213"/>
        <end position="222"/>
    </location>
</feature>
<organism evidence="2 3">
    <name type="scientific">Rhizophagus irregularis</name>
    <dbReference type="NCBI Taxonomy" id="588596"/>
    <lineage>
        <taxon>Eukaryota</taxon>
        <taxon>Fungi</taxon>
        <taxon>Fungi incertae sedis</taxon>
        <taxon>Mucoromycota</taxon>
        <taxon>Glomeromycotina</taxon>
        <taxon>Glomeromycetes</taxon>
        <taxon>Glomerales</taxon>
        <taxon>Glomeraceae</taxon>
        <taxon>Rhizophagus</taxon>
    </lineage>
</organism>
<dbReference type="CDD" id="cd05162">
    <property type="entry name" value="PWWP"/>
    <property type="match status" value="1"/>
</dbReference>
<feature type="region of interest" description="Disordered" evidence="1">
    <location>
        <begin position="193"/>
        <end position="282"/>
    </location>
</feature>
<evidence type="ECO:0000313" key="2">
    <source>
        <dbReference type="EMBL" id="CAB5354129.1"/>
    </source>
</evidence>
<evidence type="ECO:0000256" key="1">
    <source>
        <dbReference type="SAM" id="MobiDB-lite"/>
    </source>
</evidence>
<reference evidence="2" key="1">
    <citation type="submission" date="2020-05" db="EMBL/GenBank/DDBJ databases">
        <authorList>
            <person name="Rincon C."/>
            <person name="Sanders R I."/>
            <person name="Robbins C."/>
            <person name="Chaturvedi A."/>
        </authorList>
    </citation>
    <scope>NUCLEOTIDE SEQUENCE</scope>
    <source>
        <strain evidence="2">CHB12</strain>
    </source>
</reference>
<dbReference type="OrthoDB" id="641149at2759"/>
<evidence type="ECO:0000313" key="3">
    <source>
        <dbReference type="Proteomes" id="UP000684084"/>
    </source>
</evidence>
<dbReference type="AlphaFoldDB" id="A0A915YZK4"/>
<dbReference type="Proteomes" id="UP000684084">
    <property type="component" value="Unassembled WGS sequence"/>
</dbReference>
<dbReference type="VEuPathDB" id="FungiDB:RhiirFUN_002079"/>
<protein>
    <recommendedName>
        <fullName evidence="4">PWWP domain-containing protein</fullName>
    </recommendedName>
</protein>
<gene>
    <name evidence="2" type="ORF">CHRIB12_LOCUS5802</name>
</gene>
<proteinExistence type="predicted"/>
<dbReference type="EMBL" id="CAGKOT010000009">
    <property type="protein sequence ID" value="CAB5354129.1"/>
    <property type="molecule type" value="Genomic_DNA"/>
</dbReference>
<accession>A0A915YZK4</accession>
<feature type="compositionally biased region" description="Polar residues" evidence="1">
    <location>
        <begin position="236"/>
        <end position="282"/>
    </location>
</feature>
<sequence length="401" mass="45610">MQDFRYTTYFYNDIIKESLLNFEFHKLFIMEGRSNNKRANEPKHLRRKVVFVDPDDPDAPHWWPALVVPFKEIEIFKQRMDYDVQYPAGGENVVCYFEDGSFSIVSEKDQLPFDPKGQPYTTYMEGPNASIFQKDKAVALATLYYEKGVIPQSFKWLHKEDDNILMGTGFSGNGGFNMNHQFGIEYVNGEDDQMVQESKSSGNTKRHSRKDSTNNAIDNVSFNKKDGQVNTKKDSGGTTQRKNSISGPSRKNSGPLTGNSTSRAKTKQSTSNSTMITERVTTTSRVKTCSQCGEKANSARATASSGSAEQTHAQSHSVLCGECGELMNSLIIKDGNVVMENDHYFKHFIEKKRRQPERLWDIKDVEKVEMSILYGKLPISKRQRWLDKSEDIMELSKQFGD</sequence>
<evidence type="ECO:0008006" key="4">
    <source>
        <dbReference type="Google" id="ProtNLM"/>
    </source>
</evidence>
<comment type="caution">
    <text evidence="2">The sequence shown here is derived from an EMBL/GenBank/DDBJ whole genome shotgun (WGS) entry which is preliminary data.</text>
</comment>
<name>A0A915YZK4_9GLOM</name>